<dbReference type="AlphaFoldDB" id="A0A1I8A6K1"/>
<organism evidence="1 2">
    <name type="scientific">Steinernema glaseri</name>
    <dbReference type="NCBI Taxonomy" id="37863"/>
    <lineage>
        <taxon>Eukaryota</taxon>
        <taxon>Metazoa</taxon>
        <taxon>Ecdysozoa</taxon>
        <taxon>Nematoda</taxon>
        <taxon>Chromadorea</taxon>
        <taxon>Rhabditida</taxon>
        <taxon>Tylenchina</taxon>
        <taxon>Panagrolaimomorpha</taxon>
        <taxon>Strongyloidoidea</taxon>
        <taxon>Steinernematidae</taxon>
        <taxon>Steinernema</taxon>
    </lineage>
</organism>
<evidence type="ECO:0000313" key="1">
    <source>
        <dbReference type="Proteomes" id="UP000095287"/>
    </source>
</evidence>
<accession>A0A1I8A6K1</accession>
<dbReference type="Proteomes" id="UP000095287">
    <property type="component" value="Unplaced"/>
</dbReference>
<protein>
    <submittedName>
        <fullName evidence="2">EB domain-containing protein</fullName>
    </submittedName>
</protein>
<name>A0A1I8A6K1_9BILA</name>
<keyword evidence="1" id="KW-1185">Reference proteome</keyword>
<evidence type="ECO:0000313" key="2">
    <source>
        <dbReference type="WBParaSite" id="L893_g33523.t1"/>
    </source>
</evidence>
<reference evidence="2" key="1">
    <citation type="submission" date="2016-11" db="UniProtKB">
        <authorList>
            <consortium name="WormBaseParasite"/>
        </authorList>
    </citation>
    <scope>IDENTIFICATION</scope>
</reference>
<dbReference type="WBParaSite" id="L893_g33523.t1">
    <property type="protein sequence ID" value="L893_g33523.t1"/>
    <property type="gene ID" value="L893_g33523"/>
</dbReference>
<sequence>MVNGNCYSISGVNGPCTHDAQCQEPGNQLFCQRGFCQYRTYRNPTDTVYPTCQVAGMQPEIVNGEVKNCLLQFCGTGYRCEYNRNFNGGQYICCGSSTSSLFGIVKMHPVTRTPLQCYAVNSCTFVDYPHCVFSNRYGYNVCCSKKNCV</sequence>
<proteinExistence type="predicted"/>